<keyword evidence="1 3" id="KW-0378">Hydrolase</keyword>
<dbReference type="InterPro" id="IPR000073">
    <property type="entry name" value="AB_hydrolase_1"/>
</dbReference>
<keyword evidence="4" id="KW-1185">Reference proteome</keyword>
<evidence type="ECO:0000313" key="4">
    <source>
        <dbReference type="Proteomes" id="UP000011566"/>
    </source>
</evidence>
<evidence type="ECO:0000313" key="3">
    <source>
        <dbReference type="EMBL" id="EMA41545.1"/>
    </source>
</evidence>
<evidence type="ECO:0000259" key="2">
    <source>
        <dbReference type="Pfam" id="PF00561"/>
    </source>
</evidence>
<dbReference type="AlphaFoldDB" id="M0MAZ0"/>
<dbReference type="InterPro" id="IPR050266">
    <property type="entry name" value="AB_hydrolase_sf"/>
</dbReference>
<dbReference type="PRINTS" id="PR00111">
    <property type="entry name" value="ABHYDROLASE"/>
</dbReference>
<proteinExistence type="predicted"/>
<dbReference type="eggNOG" id="arCOG01648">
    <property type="taxonomic scope" value="Archaea"/>
</dbReference>
<dbReference type="OrthoDB" id="7531at2157"/>
<evidence type="ECO:0000256" key="1">
    <source>
        <dbReference type="ARBA" id="ARBA00022801"/>
    </source>
</evidence>
<comment type="caution">
    <text evidence="3">The sequence shown here is derived from an EMBL/GenBank/DDBJ whole genome shotgun (WGS) entry which is preliminary data.</text>
</comment>
<dbReference type="PATRIC" id="fig|1132509.6.peg.420"/>
<sequence length="267" mass="29921">MNLPERWTTETVSANGVGLQCYRTGSGPPILMAHGLYDNGRRWLPLGSDLADDFEVIAYDARGHGRSDAPETGYDIDTRVSDLVALVEELGLENPTLLGHSMGAATVAWAATTHPDLPRGLVLEDPARFRDLPDVNTDETRERAREHLRERQARPVEKRVAEYDDAHDTDHVRRLAESIDECHPNAVKVAEDHPPVAEAFESITCPTLVFRRDLGIEERRADLDVATRLRDGRLVHVPDAGHYVFLDEYEAASAELRTFLRRVSTIR</sequence>
<dbReference type="PANTHER" id="PTHR43798">
    <property type="entry name" value="MONOACYLGLYCEROL LIPASE"/>
    <property type="match status" value="1"/>
</dbReference>
<protein>
    <submittedName>
        <fullName evidence="3">Alpha/beta hydrolase</fullName>
    </submittedName>
</protein>
<dbReference type="GO" id="GO:0016020">
    <property type="term" value="C:membrane"/>
    <property type="evidence" value="ECO:0007669"/>
    <property type="project" value="TreeGrafter"/>
</dbReference>
<dbReference type="InterPro" id="IPR029058">
    <property type="entry name" value="AB_hydrolase_fold"/>
</dbReference>
<dbReference type="EMBL" id="AOMB01000005">
    <property type="protein sequence ID" value="EMA41545.1"/>
    <property type="molecule type" value="Genomic_DNA"/>
</dbReference>
<gene>
    <name evidence="3" type="ORF">C447_01785</name>
</gene>
<dbReference type="GO" id="GO:0016787">
    <property type="term" value="F:hydrolase activity"/>
    <property type="evidence" value="ECO:0007669"/>
    <property type="project" value="UniProtKB-KW"/>
</dbReference>
<dbReference type="SUPFAM" id="SSF53474">
    <property type="entry name" value="alpha/beta-Hydrolases"/>
    <property type="match status" value="1"/>
</dbReference>
<dbReference type="Gene3D" id="3.40.50.1820">
    <property type="entry name" value="alpha/beta hydrolase"/>
    <property type="match status" value="1"/>
</dbReference>
<dbReference type="PANTHER" id="PTHR43798:SF31">
    <property type="entry name" value="AB HYDROLASE SUPERFAMILY PROTEIN YCLE"/>
    <property type="match status" value="1"/>
</dbReference>
<organism evidence="3 4">
    <name type="scientific">Halococcus hamelinensis 100A6</name>
    <dbReference type="NCBI Taxonomy" id="1132509"/>
    <lineage>
        <taxon>Archaea</taxon>
        <taxon>Methanobacteriati</taxon>
        <taxon>Methanobacteriota</taxon>
        <taxon>Stenosarchaea group</taxon>
        <taxon>Halobacteria</taxon>
        <taxon>Halobacteriales</taxon>
        <taxon>Halococcaceae</taxon>
        <taxon>Halococcus</taxon>
    </lineage>
</organism>
<reference evidence="3 4" key="1">
    <citation type="journal article" date="2014" name="PLoS Genet.">
        <title>Phylogenetically driven sequencing of extremely halophilic archaea reveals strategies for static and dynamic osmo-response.</title>
        <authorList>
            <person name="Becker E.A."/>
            <person name="Seitzer P.M."/>
            <person name="Tritt A."/>
            <person name="Larsen D."/>
            <person name="Krusor M."/>
            <person name="Yao A.I."/>
            <person name="Wu D."/>
            <person name="Madern D."/>
            <person name="Eisen J.A."/>
            <person name="Darling A.E."/>
            <person name="Facciotti M.T."/>
        </authorList>
    </citation>
    <scope>NUCLEOTIDE SEQUENCE [LARGE SCALE GENOMIC DNA]</scope>
    <source>
        <strain evidence="3 4">100A6</strain>
    </source>
</reference>
<name>M0MAZ0_9EURY</name>
<dbReference type="RefSeq" id="WP_007690263.1">
    <property type="nucleotide sequence ID" value="NZ_AJRK01000386.1"/>
</dbReference>
<dbReference type="Proteomes" id="UP000011566">
    <property type="component" value="Unassembled WGS sequence"/>
</dbReference>
<accession>M0MAZ0</accession>
<feature type="domain" description="AB hydrolase-1" evidence="2">
    <location>
        <begin position="28"/>
        <end position="145"/>
    </location>
</feature>
<dbReference type="Pfam" id="PF00561">
    <property type="entry name" value="Abhydrolase_1"/>
    <property type="match status" value="1"/>
</dbReference>